<dbReference type="Gene3D" id="4.10.240.10">
    <property type="entry name" value="Zn(2)-C6 fungal-type DNA-binding domain"/>
    <property type="match status" value="1"/>
</dbReference>
<proteinExistence type="predicted"/>
<dbReference type="SMART" id="SM00066">
    <property type="entry name" value="GAL4"/>
    <property type="match status" value="1"/>
</dbReference>
<dbReference type="PANTHER" id="PTHR31668:SF18">
    <property type="entry name" value="MALTOSE FERMENTATION REGULATORY PROTEIN MAL13-RELATED"/>
    <property type="match status" value="1"/>
</dbReference>
<dbReference type="GO" id="GO:0008270">
    <property type="term" value="F:zinc ion binding"/>
    <property type="evidence" value="ECO:0007669"/>
    <property type="project" value="InterPro"/>
</dbReference>
<gene>
    <name evidence="10" type="ORF">NUU61_002753</name>
</gene>
<dbReference type="InterPro" id="IPR001138">
    <property type="entry name" value="Zn2Cys6_DnaBD"/>
</dbReference>
<dbReference type="GO" id="GO:0003677">
    <property type="term" value="F:DNA binding"/>
    <property type="evidence" value="ECO:0007669"/>
    <property type="project" value="UniProtKB-KW"/>
</dbReference>
<feature type="region of interest" description="Disordered" evidence="8">
    <location>
        <begin position="1"/>
        <end position="21"/>
    </location>
</feature>
<dbReference type="SUPFAM" id="SSF57701">
    <property type="entry name" value="Zn2/Cys6 DNA-binding domain"/>
    <property type="match status" value="1"/>
</dbReference>
<feature type="non-terminal residue" evidence="10">
    <location>
        <position position="1"/>
    </location>
</feature>
<dbReference type="PROSITE" id="PS00463">
    <property type="entry name" value="ZN2_CY6_FUNGAL_1"/>
    <property type="match status" value="1"/>
</dbReference>
<evidence type="ECO:0000256" key="5">
    <source>
        <dbReference type="ARBA" id="ARBA00023125"/>
    </source>
</evidence>
<evidence type="ECO:0000259" key="9">
    <source>
        <dbReference type="PROSITE" id="PS50048"/>
    </source>
</evidence>
<dbReference type="Pfam" id="PF00172">
    <property type="entry name" value="Zn_clus"/>
    <property type="match status" value="1"/>
</dbReference>
<dbReference type="Proteomes" id="UP001141434">
    <property type="component" value="Unassembled WGS sequence"/>
</dbReference>
<evidence type="ECO:0000313" key="10">
    <source>
        <dbReference type="EMBL" id="KAJ5105406.1"/>
    </source>
</evidence>
<feature type="compositionally biased region" description="Basic and acidic residues" evidence="8">
    <location>
        <begin position="79"/>
        <end position="95"/>
    </location>
</feature>
<accession>A0A9W9KGW2</accession>
<keyword evidence="5" id="KW-0238">DNA-binding</keyword>
<dbReference type="OrthoDB" id="434972at2759"/>
<keyword evidence="2" id="KW-0479">Metal-binding</keyword>
<dbReference type="PROSITE" id="PS50048">
    <property type="entry name" value="ZN2_CY6_FUNGAL_2"/>
    <property type="match status" value="1"/>
</dbReference>
<keyword evidence="7" id="KW-0539">Nucleus</keyword>
<name>A0A9W9KGW2_9EURO</name>
<comment type="subcellular location">
    <subcellularLocation>
        <location evidence="1">Nucleus</location>
    </subcellularLocation>
</comment>
<dbReference type="PANTHER" id="PTHR31668">
    <property type="entry name" value="GLUCOSE TRANSPORT TRANSCRIPTION REGULATOR RGT1-RELATED-RELATED"/>
    <property type="match status" value="1"/>
</dbReference>
<comment type="caution">
    <text evidence="10">The sequence shown here is derived from an EMBL/GenBank/DDBJ whole genome shotgun (WGS) entry which is preliminary data.</text>
</comment>
<evidence type="ECO:0000256" key="7">
    <source>
        <dbReference type="ARBA" id="ARBA00023242"/>
    </source>
</evidence>
<dbReference type="EMBL" id="JAPMSZ010000004">
    <property type="protein sequence ID" value="KAJ5105406.1"/>
    <property type="molecule type" value="Genomic_DNA"/>
</dbReference>
<evidence type="ECO:0000256" key="6">
    <source>
        <dbReference type="ARBA" id="ARBA00023163"/>
    </source>
</evidence>
<dbReference type="AlphaFoldDB" id="A0A9W9KGW2"/>
<keyword evidence="4" id="KW-0805">Transcription regulation</keyword>
<evidence type="ECO:0000256" key="4">
    <source>
        <dbReference type="ARBA" id="ARBA00023015"/>
    </source>
</evidence>
<feature type="domain" description="Zn(2)-C6 fungal-type" evidence="9">
    <location>
        <begin position="21"/>
        <end position="52"/>
    </location>
</feature>
<organism evidence="10 11">
    <name type="scientific">Penicillium alfredii</name>
    <dbReference type="NCBI Taxonomy" id="1506179"/>
    <lineage>
        <taxon>Eukaryota</taxon>
        <taxon>Fungi</taxon>
        <taxon>Dikarya</taxon>
        <taxon>Ascomycota</taxon>
        <taxon>Pezizomycotina</taxon>
        <taxon>Eurotiomycetes</taxon>
        <taxon>Eurotiomycetidae</taxon>
        <taxon>Eurotiales</taxon>
        <taxon>Aspergillaceae</taxon>
        <taxon>Penicillium</taxon>
    </lineage>
</organism>
<reference evidence="10" key="2">
    <citation type="journal article" date="2023" name="IMA Fungus">
        <title>Comparative genomic study of the Penicillium genus elucidates a diverse pangenome and 15 lateral gene transfer events.</title>
        <authorList>
            <person name="Petersen C."/>
            <person name="Sorensen T."/>
            <person name="Nielsen M.R."/>
            <person name="Sondergaard T.E."/>
            <person name="Sorensen J.L."/>
            <person name="Fitzpatrick D.A."/>
            <person name="Frisvad J.C."/>
            <person name="Nielsen K.L."/>
        </authorList>
    </citation>
    <scope>NUCLEOTIDE SEQUENCE</scope>
    <source>
        <strain evidence="10">IBT 34128</strain>
    </source>
</reference>
<dbReference type="InterPro" id="IPR036864">
    <property type="entry name" value="Zn2-C6_fun-type_DNA-bd_sf"/>
</dbReference>
<evidence type="ECO:0000256" key="2">
    <source>
        <dbReference type="ARBA" id="ARBA00022723"/>
    </source>
</evidence>
<evidence type="ECO:0000256" key="1">
    <source>
        <dbReference type="ARBA" id="ARBA00004123"/>
    </source>
</evidence>
<keyword evidence="11" id="KW-1185">Reference proteome</keyword>
<dbReference type="GO" id="GO:0000981">
    <property type="term" value="F:DNA-binding transcription factor activity, RNA polymerase II-specific"/>
    <property type="evidence" value="ECO:0007669"/>
    <property type="project" value="InterPro"/>
</dbReference>
<dbReference type="CDD" id="cd12148">
    <property type="entry name" value="fungal_TF_MHR"/>
    <property type="match status" value="1"/>
</dbReference>
<dbReference type="CDD" id="cd00067">
    <property type="entry name" value="GAL4"/>
    <property type="match status" value="1"/>
</dbReference>
<feature type="region of interest" description="Disordered" evidence="8">
    <location>
        <begin position="52"/>
        <end position="95"/>
    </location>
</feature>
<dbReference type="GO" id="GO:0005634">
    <property type="term" value="C:nucleus"/>
    <property type="evidence" value="ECO:0007669"/>
    <property type="project" value="UniProtKB-SubCell"/>
</dbReference>
<reference evidence="10" key="1">
    <citation type="submission" date="2022-11" db="EMBL/GenBank/DDBJ databases">
        <authorList>
            <person name="Petersen C."/>
        </authorList>
    </citation>
    <scope>NUCLEOTIDE SEQUENCE</scope>
    <source>
        <strain evidence="10">IBT 34128</strain>
    </source>
</reference>
<sequence length="557" mass="61787">MLASPHPRLQPSSASMSPKRACDSCTSRKVKCNGTWPCDTCRDANKRIPCTYLRPARKRGPKVRRQPRSSPDTVSRLVDQQKEQGDNVDSHGEGSFDRQSVESCFSQRIPKTILASVIRLYQQYSFSVWPVVSADAVLPNLEDIDPGKVGKDDENTACLITALCAATMAQLHLQPFMDGPRAVDSSIMAKACVQMRGNRDNHNEHLDLKSVLVSFFLHVYHAKVNQRNSAMMFIQEAIAGARVLRLDELSCQQGSISGFPPQDHTIANKELVFPLLWVSERGYALHLGLSPSYTDPVLLPELGNDSITDVHVQGLLDLVKLFTAFDRISVSRKARVGNASITDLIATEEALSSVLLTITEHISTRTADCHITREWMRTILWQEALSLGLLSSGSGTAVMTFGFPAQVSRDLLRALRHFSETDLLPLGRDQLLKCFEVANSLADTVLFTSATCHSGFELGPQDFLHALYQKLLPFLEQDSVLKSILRAKTAEILVMAPARLLTTELGYTGLRWPRPHAIDGENNNHYTETPALKALSWDDLEEGLLLPIANPNWILQP</sequence>
<protein>
    <recommendedName>
        <fullName evidence="9">Zn(2)-C6 fungal-type domain-containing protein</fullName>
    </recommendedName>
</protein>
<keyword evidence="3" id="KW-0862">Zinc</keyword>
<keyword evidence="6" id="KW-0804">Transcription</keyword>
<evidence type="ECO:0000256" key="3">
    <source>
        <dbReference type="ARBA" id="ARBA00022833"/>
    </source>
</evidence>
<evidence type="ECO:0000313" key="11">
    <source>
        <dbReference type="Proteomes" id="UP001141434"/>
    </source>
</evidence>
<dbReference type="InterPro" id="IPR050797">
    <property type="entry name" value="Carb_Metab_Trans_Reg"/>
</dbReference>
<dbReference type="GeneID" id="81392503"/>
<evidence type="ECO:0000256" key="8">
    <source>
        <dbReference type="SAM" id="MobiDB-lite"/>
    </source>
</evidence>
<feature type="compositionally biased region" description="Basic residues" evidence="8">
    <location>
        <begin position="55"/>
        <end position="67"/>
    </location>
</feature>
<dbReference type="RefSeq" id="XP_056514402.1">
    <property type="nucleotide sequence ID" value="XM_056653335.1"/>
</dbReference>